<dbReference type="InterPro" id="IPR015914">
    <property type="entry name" value="PAPs_N"/>
</dbReference>
<dbReference type="PANTHER" id="PTHR22953:SF153">
    <property type="entry name" value="PURPLE ACID PHOSPHATASE"/>
    <property type="match status" value="1"/>
</dbReference>
<dbReference type="Gene3D" id="3.60.21.10">
    <property type="match status" value="1"/>
</dbReference>
<sequence length="454" mass="48883">MTQTLSRVLDASLKLAVTLSCGAALAALSLGSAVAAAEGPAKARAPAEPVIAGGKPQRLIVNPTEDPSRGFAVTWRMEAGAGKGLVEYAEATPGPAFEDAVQTVMADSEVIQYVPRNGPPVSAIAHSAVIDGLKPETLYVYRVGDGRAFSAWRQVRTAAASAKPFTFLYFGDVQNEVESHGSRVMRMARRLAPEAALALYAGDLINRSDADREWAEWFDMAPDLHAELLTLPSPGNHEYGPPVDGRQPLAPQWRQQFTLPRNGPAGVSALSETVYQVDYQGVRFLSLDADAISDSPELADATLKWLEARLTDNPNVWTVVFLHYPIFSTAKGRDNAELRAALEPVLQKHGVDLVLQGHDHTYARGRKGGPVYVVSVAGPKQYVGGDREWASRKATGVQLFQAISVDGGELTYKAYTATGALYDAFRLSKLARGKPARLIDLAPKSAELDLKRAP</sequence>
<dbReference type="EMBL" id="CP027850">
    <property type="protein sequence ID" value="AVQ00842.1"/>
    <property type="molecule type" value="Genomic_DNA"/>
</dbReference>
<dbReference type="Pfam" id="PF16656">
    <property type="entry name" value="Pur_ac_phosph_N"/>
    <property type="match status" value="1"/>
</dbReference>
<evidence type="ECO:0000259" key="3">
    <source>
        <dbReference type="Pfam" id="PF00149"/>
    </source>
</evidence>
<dbReference type="Pfam" id="PF00149">
    <property type="entry name" value="Metallophos"/>
    <property type="match status" value="1"/>
</dbReference>
<feature type="domain" description="Purple acid phosphatase N-terminal" evidence="4">
    <location>
        <begin position="56"/>
        <end position="157"/>
    </location>
</feature>
<name>A0ABM6TCL4_9CAUL</name>
<dbReference type="InterPro" id="IPR029052">
    <property type="entry name" value="Metallo-depent_PP-like"/>
</dbReference>
<evidence type="ECO:0000256" key="2">
    <source>
        <dbReference type="SAM" id="SignalP"/>
    </source>
</evidence>
<feature type="signal peptide" evidence="2">
    <location>
        <begin position="1"/>
        <end position="26"/>
    </location>
</feature>
<evidence type="ECO:0000313" key="5">
    <source>
        <dbReference type="EMBL" id="AVQ00842.1"/>
    </source>
</evidence>
<evidence type="ECO:0000313" key="6">
    <source>
        <dbReference type="Proteomes" id="UP000240527"/>
    </source>
</evidence>
<dbReference type="Proteomes" id="UP000240527">
    <property type="component" value="Chromosome"/>
</dbReference>
<gene>
    <name evidence="5" type="ORF">B7G68_02570</name>
</gene>
<reference evidence="5 6" key="1">
    <citation type="journal article" date="2015" name="Biotechnol. Bioeng.">
        <title>Genome sequence and phenotypic characterization of Caulobacter segnis.</title>
        <authorList>
            <person name="Patel S."/>
            <person name="Fletcher B."/>
            <person name="Scott D.C."/>
            <person name="Ely B."/>
        </authorList>
    </citation>
    <scope>NUCLEOTIDE SEQUENCE [LARGE SCALE GENOMIC DNA]</scope>
    <source>
        <strain evidence="5 6">TK0059</strain>
    </source>
</reference>
<dbReference type="Gene3D" id="2.60.40.380">
    <property type="entry name" value="Purple acid phosphatase-like, N-terminal"/>
    <property type="match status" value="1"/>
</dbReference>
<keyword evidence="6" id="KW-1185">Reference proteome</keyword>
<dbReference type="InterPro" id="IPR039331">
    <property type="entry name" value="PAPs-like"/>
</dbReference>
<protein>
    <submittedName>
        <fullName evidence="5">Metallophosphoesterase</fullName>
    </submittedName>
</protein>
<evidence type="ECO:0000256" key="1">
    <source>
        <dbReference type="ARBA" id="ARBA00022729"/>
    </source>
</evidence>
<proteinExistence type="predicted"/>
<evidence type="ECO:0000259" key="4">
    <source>
        <dbReference type="Pfam" id="PF16656"/>
    </source>
</evidence>
<keyword evidence="1 2" id="KW-0732">Signal</keyword>
<dbReference type="SUPFAM" id="SSF56300">
    <property type="entry name" value="Metallo-dependent phosphatases"/>
    <property type="match status" value="1"/>
</dbReference>
<dbReference type="SUPFAM" id="SSF49363">
    <property type="entry name" value="Purple acid phosphatase, N-terminal domain"/>
    <property type="match status" value="1"/>
</dbReference>
<dbReference type="RefSeq" id="WP_013077683.1">
    <property type="nucleotide sequence ID" value="NZ_CP027850.1"/>
</dbReference>
<feature type="domain" description="Calcineurin-like phosphoesterase" evidence="3">
    <location>
        <begin position="166"/>
        <end position="362"/>
    </location>
</feature>
<dbReference type="PANTHER" id="PTHR22953">
    <property type="entry name" value="ACID PHOSPHATASE RELATED"/>
    <property type="match status" value="1"/>
</dbReference>
<dbReference type="InterPro" id="IPR004843">
    <property type="entry name" value="Calcineurin-like_PHP"/>
</dbReference>
<accession>A0ABM6TCL4</accession>
<organism evidence="5 6">
    <name type="scientific">Caulobacter segnis</name>
    <dbReference type="NCBI Taxonomy" id="88688"/>
    <lineage>
        <taxon>Bacteria</taxon>
        <taxon>Pseudomonadati</taxon>
        <taxon>Pseudomonadota</taxon>
        <taxon>Alphaproteobacteria</taxon>
        <taxon>Caulobacterales</taxon>
        <taxon>Caulobacteraceae</taxon>
        <taxon>Caulobacter</taxon>
    </lineage>
</organism>
<feature type="chain" id="PRO_5045429453" evidence="2">
    <location>
        <begin position="27"/>
        <end position="454"/>
    </location>
</feature>
<dbReference type="InterPro" id="IPR008963">
    <property type="entry name" value="Purple_acid_Pase-like_N"/>
</dbReference>